<proteinExistence type="predicted"/>
<name>A0A2X0V4L6_9GAMM</name>
<gene>
    <name evidence="1" type="ORF">NCTC13093_00219</name>
</gene>
<dbReference type="EMBL" id="UAPV01000001">
    <property type="protein sequence ID" value="SPT68873.1"/>
    <property type="molecule type" value="Genomic_DNA"/>
</dbReference>
<reference evidence="1 2" key="1">
    <citation type="submission" date="2018-06" db="EMBL/GenBank/DDBJ databases">
        <authorList>
            <consortium name="Pathogen Informatics"/>
            <person name="Doyle S."/>
        </authorList>
    </citation>
    <scope>NUCLEOTIDE SEQUENCE [LARGE SCALE GENOMIC DNA]</scope>
    <source>
        <strain evidence="1 2">NCTC13093</strain>
    </source>
</reference>
<evidence type="ECO:0000313" key="2">
    <source>
        <dbReference type="Proteomes" id="UP000250086"/>
    </source>
</evidence>
<keyword evidence="2" id="KW-1185">Reference proteome</keyword>
<dbReference type="RefSeq" id="WP_113743091.1">
    <property type="nucleotide sequence ID" value="NZ_UAPV01000001.1"/>
</dbReference>
<accession>A0A2X0V4L6</accession>
<evidence type="ECO:0000313" key="1">
    <source>
        <dbReference type="EMBL" id="SPT68873.1"/>
    </source>
</evidence>
<sequence>MQQIAQPSTLEFRLQVVTEFLSALKQNAAISYSQFLQDHYPQFPYRRAYNWLRALRTQVARSLNMSPNEEKGAFGSTANEMSLVDKQRILLETSGLDEEGLGEYCRSHGLYASDVKRWEEAINAVLSSNEGSKGSTIDVKGLKQELHKANKDLAHMGKQLRARDKEIARKDKALAEYAAKVITLENFHKLFANSNEDA</sequence>
<protein>
    <submittedName>
        <fullName evidence="1">Uncharacterized protein</fullName>
    </submittedName>
</protein>
<dbReference type="AlphaFoldDB" id="A0A2X0V4L6"/>
<organism evidence="1 2">
    <name type="scientific">Anaerobiospirillum thomasii</name>
    <dbReference type="NCBI Taxonomy" id="179995"/>
    <lineage>
        <taxon>Bacteria</taxon>
        <taxon>Pseudomonadati</taxon>
        <taxon>Pseudomonadota</taxon>
        <taxon>Gammaproteobacteria</taxon>
        <taxon>Aeromonadales</taxon>
        <taxon>Succinivibrionaceae</taxon>
        <taxon>Anaerobiospirillum</taxon>
    </lineage>
</organism>
<dbReference type="Proteomes" id="UP000250086">
    <property type="component" value="Unassembled WGS sequence"/>
</dbReference>